<protein>
    <submittedName>
        <fullName evidence="1">Uncharacterized protein</fullName>
    </submittedName>
</protein>
<dbReference type="EMBL" id="AWUE01022713">
    <property type="protein sequence ID" value="OMO56643.1"/>
    <property type="molecule type" value="Genomic_DNA"/>
</dbReference>
<dbReference type="Proteomes" id="UP000187203">
    <property type="component" value="Unassembled WGS sequence"/>
</dbReference>
<proteinExistence type="predicted"/>
<dbReference type="AlphaFoldDB" id="A0A1R3GEY4"/>
<organism evidence="1 2">
    <name type="scientific">Corchorus olitorius</name>
    <dbReference type="NCBI Taxonomy" id="93759"/>
    <lineage>
        <taxon>Eukaryota</taxon>
        <taxon>Viridiplantae</taxon>
        <taxon>Streptophyta</taxon>
        <taxon>Embryophyta</taxon>
        <taxon>Tracheophyta</taxon>
        <taxon>Spermatophyta</taxon>
        <taxon>Magnoliopsida</taxon>
        <taxon>eudicotyledons</taxon>
        <taxon>Gunneridae</taxon>
        <taxon>Pentapetalae</taxon>
        <taxon>rosids</taxon>
        <taxon>malvids</taxon>
        <taxon>Malvales</taxon>
        <taxon>Malvaceae</taxon>
        <taxon>Grewioideae</taxon>
        <taxon>Apeibeae</taxon>
        <taxon>Corchorus</taxon>
    </lineage>
</organism>
<evidence type="ECO:0000313" key="2">
    <source>
        <dbReference type="Proteomes" id="UP000187203"/>
    </source>
</evidence>
<evidence type="ECO:0000313" key="1">
    <source>
        <dbReference type="EMBL" id="OMO56643.1"/>
    </source>
</evidence>
<sequence length="39" mass="4309">MIELVEVEPVSRMPCCSSCTVKVQQLQLLVLLKANLPVP</sequence>
<gene>
    <name evidence="1" type="ORF">COLO4_35588</name>
</gene>
<reference evidence="2" key="1">
    <citation type="submission" date="2013-09" db="EMBL/GenBank/DDBJ databases">
        <title>Corchorus olitorius genome sequencing.</title>
        <authorList>
            <person name="Alam M."/>
            <person name="Haque M.S."/>
            <person name="Islam M.S."/>
            <person name="Emdad E.M."/>
            <person name="Islam M.M."/>
            <person name="Ahmed B."/>
            <person name="Halim A."/>
            <person name="Hossen Q.M.M."/>
            <person name="Hossain M.Z."/>
            <person name="Ahmed R."/>
            <person name="Khan M.M."/>
            <person name="Islam R."/>
            <person name="Rashid M.M."/>
            <person name="Khan S.A."/>
            <person name="Rahman M.S."/>
            <person name="Alam M."/>
            <person name="Yahiya A.S."/>
            <person name="Khan M.S."/>
            <person name="Azam M.S."/>
            <person name="Haque T."/>
            <person name="Lashkar M.Z.H."/>
            <person name="Akhand A.I."/>
            <person name="Morshed G."/>
            <person name="Roy S."/>
            <person name="Uddin K.S."/>
            <person name="Rabeya T."/>
            <person name="Hossain A.S."/>
            <person name="Chowdhury A."/>
            <person name="Snigdha A.R."/>
            <person name="Mortoza M.S."/>
            <person name="Matin S.A."/>
            <person name="Hoque S.M.E."/>
            <person name="Islam M.K."/>
            <person name="Roy D.K."/>
            <person name="Haider R."/>
            <person name="Moosa M.M."/>
            <person name="Elias S.M."/>
            <person name="Hasan A.M."/>
            <person name="Jahan S."/>
            <person name="Shafiuddin M."/>
            <person name="Mahmood N."/>
            <person name="Shommy N.S."/>
        </authorList>
    </citation>
    <scope>NUCLEOTIDE SEQUENCE [LARGE SCALE GENOMIC DNA]</scope>
    <source>
        <strain evidence="2">cv. O-4</strain>
    </source>
</reference>
<name>A0A1R3GEY4_9ROSI</name>
<accession>A0A1R3GEY4</accession>
<keyword evidence="2" id="KW-1185">Reference proteome</keyword>
<comment type="caution">
    <text evidence="1">The sequence shown here is derived from an EMBL/GenBank/DDBJ whole genome shotgun (WGS) entry which is preliminary data.</text>
</comment>